<dbReference type="Gene3D" id="3.10.129.10">
    <property type="entry name" value="Hotdog Thioesterase"/>
    <property type="match status" value="1"/>
</dbReference>
<evidence type="ECO:0000259" key="1">
    <source>
        <dbReference type="Pfam" id="PF01575"/>
    </source>
</evidence>
<name>A0A0D6PYN8_KOMEU</name>
<dbReference type="EMBL" id="BANI01000063">
    <property type="protein sequence ID" value="GAN96427.1"/>
    <property type="molecule type" value="Genomic_DNA"/>
</dbReference>
<organism evidence="2 3">
    <name type="scientific">Komagataeibacter europaeus NBRC 3261</name>
    <dbReference type="NCBI Taxonomy" id="1234669"/>
    <lineage>
        <taxon>Bacteria</taxon>
        <taxon>Pseudomonadati</taxon>
        <taxon>Pseudomonadota</taxon>
        <taxon>Alphaproteobacteria</taxon>
        <taxon>Acetobacterales</taxon>
        <taxon>Acetobacteraceae</taxon>
        <taxon>Komagataeibacter</taxon>
    </lineage>
</organism>
<dbReference type="InterPro" id="IPR029069">
    <property type="entry name" value="HotDog_dom_sf"/>
</dbReference>
<dbReference type="InterPro" id="IPR002539">
    <property type="entry name" value="MaoC-like_dom"/>
</dbReference>
<reference evidence="2 3" key="1">
    <citation type="submission" date="2012-11" db="EMBL/GenBank/DDBJ databases">
        <title>Whole genome sequence of Gluconacetobacter europaeus NBRC3261.</title>
        <authorList>
            <person name="Azuma Y."/>
            <person name="Higashiura N."/>
            <person name="Hirakawa H."/>
            <person name="Matsushita K."/>
        </authorList>
    </citation>
    <scope>NUCLEOTIDE SEQUENCE [LARGE SCALE GENOMIC DNA]</scope>
    <source>
        <strain evidence="2 3">NBRC 3261</strain>
    </source>
</reference>
<dbReference type="InterPro" id="IPR052342">
    <property type="entry name" value="MCH/BMMD"/>
</dbReference>
<dbReference type="SUPFAM" id="SSF54637">
    <property type="entry name" value="Thioesterase/thiol ester dehydrase-isomerase"/>
    <property type="match status" value="1"/>
</dbReference>
<dbReference type="AlphaFoldDB" id="A0A0D6PYN8"/>
<dbReference type="Proteomes" id="UP000032675">
    <property type="component" value="Unassembled WGS sequence"/>
</dbReference>
<dbReference type="PANTHER" id="PTHR43664:SF1">
    <property type="entry name" value="BETA-METHYLMALYL-COA DEHYDRATASE"/>
    <property type="match status" value="1"/>
</dbReference>
<dbReference type="Pfam" id="PF01575">
    <property type="entry name" value="MaoC_dehydratas"/>
    <property type="match status" value="1"/>
</dbReference>
<feature type="domain" description="MaoC-like" evidence="1">
    <location>
        <begin position="20"/>
        <end position="116"/>
    </location>
</feature>
<gene>
    <name evidence="2" type="ORF">Geu3261_0069_004</name>
</gene>
<proteinExistence type="predicted"/>
<sequence length="162" mass="17840">MHPFEIPFSEISQLVEFTTHGRTLTETDIVMFSGISGDYFYLHTDEMASKKTVFNGRIAHGYLILAIISGLISLPRQGSVVVNYGIDRLRFLKPVVPGNTLRAKMRCVGTEQKARRKGLPSGGVVTWEVTALNEENAEVMSMNMLTYVSDEFASGCNAGSSD</sequence>
<accession>A0A0D6PYN8</accession>
<evidence type="ECO:0000313" key="2">
    <source>
        <dbReference type="EMBL" id="GAN96427.1"/>
    </source>
</evidence>
<comment type="caution">
    <text evidence="2">The sequence shown here is derived from an EMBL/GenBank/DDBJ whole genome shotgun (WGS) entry which is preliminary data.</text>
</comment>
<dbReference type="PANTHER" id="PTHR43664">
    <property type="entry name" value="MONOAMINE OXIDASE-RELATED"/>
    <property type="match status" value="1"/>
</dbReference>
<protein>
    <submittedName>
        <fullName evidence="2">Oxidoreductase PaaN</fullName>
    </submittedName>
</protein>
<evidence type="ECO:0000313" key="3">
    <source>
        <dbReference type="Proteomes" id="UP000032675"/>
    </source>
</evidence>
<dbReference type="RefSeq" id="WP_014106213.1">
    <property type="nucleotide sequence ID" value="NZ_BANI01000063.1"/>
</dbReference>